<protein>
    <recommendedName>
        <fullName evidence="3">Transmembrane protein</fullName>
    </recommendedName>
</protein>
<evidence type="ECO:0000256" key="1">
    <source>
        <dbReference type="SAM" id="Phobius"/>
    </source>
</evidence>
<organism evidence="2">
    <name type="scientific">Medicago truncatula</name>
    <name type="common">Barrel medic</name>
    <name type="synonym">Medicago tribuloides</name>
    <dbReference type="NCBI Taxonomy" id="3880"/>
    <lineage>
        <taxon>Eukaryota</taxon>
        <taxon>Viridiplantae</taxon>
        <taxon>Streptophyta</taxon>
        <taxon>Embryophyta</taxon>
        <taxon>Tracheophyta</taxon>
        <taxon>Spermatophyta</taxon>
        <taxon>Magnoliopsida</taxon>
        <taxon>eudicotyledons</taxon>
        <taxon>Gunneridae</taxon>
        <taxon>Pentapetalae</taxon>
        <taxon>rosids</taxon>
        <taxon>fabids</taxon>
        <taxon>Fabales</taxon>
        <taxon>Fabaceae</taxon>
        <taxon>Papilionoideae</taxon>
        <taxon>50 kb inversion clade</taxon>
        <taxon>NPAAA clade</taxon>
        <taxon>Hologalegina</taxon>
        <taxon>IRL clade</taxon>
        <taxon>Trifolieae</taxon>
        <taxon>Medicago</taxon>
    </lineage>
</organism>
<proteinExistence type="predicted"/>
<dbReference type="AlphaFoldDB" id="A0A396GND0"/>
<comment type="caution">
    <text evidence="2">The sequence shown here is derived from an EMBL/GenBank/DDBJ whole genome shotgun (WGS) entry which is preliminary data.</text>
</comment>
<keyword evidence="1" id="KW-1133">Transmembrane helix</keyword>
<keyword evidence="1" id="KW-0812">Transmembrane</keyword>
<keyword evidence="1" id="KW-0472">Membrane</keyword>
<dbReference type="EMBL" id="PSQE01000008">
    <property type="protein sequence ID" value="RHN41074.1"/>
    <property type="molecule type" value="Genomic_DNA"/>
</dbReference>
<gene>
    <name evidence="2" type="ORF">MtrunA17_Chr8g0362141</name>
</gene>
<name>A0A396GND0_MEDTR</name>
<sequence>MGEFMSRQYTTKNSRFSCGFSCDQISTGIPGDIAAFSDEVFCGYSSSRNVRRKFRRYCCGFSYGFFIWLFQRISLQFVYFVKI</sequence>
<evidence type="ECO:0000313" key="2">
    <source>
        <dbReference type="EMBL" id="RHN41074.1"/>
    </source>
</evidence>
<dbReference type="Gramene" id="rna47355">
    <property type="protein sequence ID" value="RHN41074.1"/>
    <property type="gene ID" value="gene47355"/>
</dbReference>
<dbReference type="Proteomes" id="UP000265566">
    <property type="component" value="Chromosome 8"/>
</dbReference>
<feature type="transmembrane region" description="Helical" evidence="1">
    <location>
        <begin position="57"/>
        <end position="81"/>
    </location>
</feature>
<evidence type="ECO:0008006" key="3">
    <source>
        <dbReference type="Google" id="ProtNLM"/>
    </source>
</evidence>
<reference evidence="2" key="1">
    <citation type="journal article" date="2018" name="Nat. Plants">
        <title>Whole-genome landscape of Medicago truncatula symbiotic genes.</title>
        <authorList>
            <person name="Pecrix Y."/>
            <person name="Gamas P."/>
            <person name="Carrere S."/>
        </authorList>
    </citation>
    <scope>NUCLEOTIDE SEQUENCE</scope>
    <source>
        <tissue evidence="2">Leaves</tissue>
    </source>
</reference>
<accession>A0A396GND0</accession>